<protein>
    <submittedName>
        <fullName evidence="1">CRISPR type III-B/RAMP module RAMP protein Cmr6</fullName>
    </submittedName>
</protein>
<reference evidence="1" key="1">
    <citation type="submission" date="2023-07" db="EMBL/GenBank/DDBJ databases">
        <title>Genomic Encyclopedia of Type Strains, Phase IV (KMG-IV): sequencing the most valuable type-strain genomes for metagenomic binning, comparative biology and taxonomic classification.</title>
        <authorList>
            <person name="Goeker M."/>
        </authorList>
    </citation>
    <scope>NUCLEOTIDE SEQUENCE</scope>
    <source>
        <strain evidence="1">DSM 24202</strain>
    </source>
</reference>
<dbReference type="InterPro" id="IPR010172">
    <property type="entry name" value="CRISPR-assoc_prot_TM1791"/>
</dbReference>
<dbReference type="PANTHER" id="PTHR39965">
    <property type="entry name" value="CRISPR SYSTEM CMR SUBUNIT CMR6"/>
    <property type="match status" value="1"/>
</dbReference>
<evidence type="ECO:0000313" key="1">
    <source>
        <dbReference type="EMBL" id="MDQ0289435.1"/>
    </source>
</evidence>
<dbReference type="NCBIfam" id="TIGR01898">
    <property type="entry name" value="cas_TM1791_cmr6"/>
    <property type="match status" value="1"/>
</dbReference>
<name>A0AAE4ANH9_9BACT</name>
<gene>
    <name evidence="1" type="ORF">J3R75_001542</name>
</gene>
<proteinExistence type="predicted"/>
<evidence type="ECO:0000313" key="2">
    <source>
        <dbReference type="Proteomes" id="UP001238163"/>
    </source>
</evidence>
<dbReference type="PANTHER" id="PTHR39965:SF1">
    <property type="entry name" value="CRISPR SYSTEM CMR SUBUNIT CMR6"/>
    <property type="match status" value="1"/>
</dbReference>
<keyword evidence="2" id="KW-1185">Reference proteome</keyword>
<dbReference type="Proteomes" id="UP001238163">
    <property type="component" value="Unassembled WGS sequence"/>
</dbReference>
<sequence>MQTATKDIVDLLGNTFERCQSPSLRLEKFVVQRQKDKNLEIEQICRCANTKKNLSFSTFPFHRISGAEQFVMTTQSRLLINHSGGILENTGLCLHRFHGTPMIPGSAQKGIARKYALEAVRGATDHATKCQLLLKTALTFGWSEQDWSEPKPSAVNDKKPLSAFVYACAEHRQIVWEKCARKLADITGTIITDKHRHEPWKALTNFAGTIAFLPACVHISDDILTNPNKLSLSLLDPDIVNCHHSKYYQDERQNRIALDIESPIPNFFPAVCADLDFLFVLLPLRALEKDVSFSPLAFGGECLRGGLSEYGIGAKTSAGYGWLEINETKTQTLQKERDKAEEERRAQEAFESMTPEEQELAKFMKSLPKGDELGALKGMIAKIDSLSVDEQRMICLAFKLHFAKEWASDCRDALKAKGPDDKKNGKAFRRVEALRNAARKTGVDLT</sequence>
<dbReference type="EMBL" id="JAUSVL010000001">
    <property type="protein sequence ID" value="MDQ0289435.1"/>
    <property type="molecule type" value="Genomic_DNA"/>
</dbReference>
<dbReference type="AlphaFoldDB" id="A0AAE4ANH9"/>
<accession>A0AAE4ANH9</accession>
<dbReference type="RefSeq" id="WP_307260860.1">
    <property type="nucleotide sequence ID" value="NZ_JAUSVL010000001.1"/>
</dbReference>
<organism evidence="1 2">
    <name type="scientific">Oligosphaera ethanolica</name>
    <dbReference type="NCBI Taxonomy" id="760260"/>
    <lineage>
        <taxon>Bacteria</taxon>
        <taxon>Pseudomonadati</taxon>
        <taxon>Lentisphaerota</taxon>
        <taxon>Oligosphaeria</taxon>
        <taxon>Oligosphaerales</taxon>
        <taxon>Oligosphaeraceae</taxon>
        <taxon>Oligosphaera</taxon>
    </lineage>
</organism>
<comment type="caution">
    <text evidence="1">The sequence shown here is derived from an EMBL/GenBank/DDBJ whole genome shotgun (WGS) entry which is preliminary data.</text>
</comment>